<keyword evidence="2" id="KW-1185">Reference proteome</keyword>
<evidence type="ECO:0000313" key="2">
    <source>
        <dbReference type="Proteomes" id="UP001608902"/>
    </source>
</evidence>
<reference evidence="1 2" key="1">
    <citation type="submission" date="2024-08" db="EMBL/GenBank/DDBJ databases">
        <title>Gnathostoma spinigerum genome.</title>
        <authorList>
            <person name="Gonzalez-Bertolin B."/>
            <person name="Monzon S."/>
            <person name="Zaballos A."/>
            <person name="Jimenez P."/>
            <person name="Dekumyoy P."/>
            <person name="Varona S."/>
            <person name="Cuesta I."/>
            <person name="Sumanam S."/>
            <person name="Adisakwattana P."/>
            <person name="Gasser R.B."/>
            <person name="Hernandez-Gonzalez A."/>
            <person name="Young N.D."/>
            <person name="Perteguer M.J."/>
        </authorList>
    </citation>
    <scope>NUCLEOTIDE SEQUENCE [LARGE SCALE GENOMIC DNA]</scope>
    <source>
        <strain evidence="1">AL3</strain>
        <tissue evidence="1">Liver</tissue>
    </source>
</reference>
<gene>
    <name evidence="1" type="ORF">AB6A40_001684</name>
</gene>
<dbReference type="Proteomes" id="UP001608902">
    <property type="component" value="Unassembled WGS sequence"/>
</dbReference>
<name>A0ABD6E4R2_9BILA</name>
<organism evidence="1 2">
    <name type="scientific">Gnathostoma spinigerum</name>
    <dbReference type="NCBI Taxonomy" id="75299"/>
    <lineage>
        <taxon>Eukaryota</taxon>
        <taxon>Metazoa</taxon>
        <taxon>Ecdysozoa</taxon>
        <taxon>Nematoda</taxon>
        <taxon>Chromadorea</taxon>
        <taxon>Rhabditida</taxon>
        <taxon>Spirurina</taxon>
        <taxon>Gnathostomatomorpha</taxon>
        <taxon>Gnathostomatoidea</taxon>
        <taxon>Gnathostomatidae</taxon>
        <taxon>Gnathostoma</taxon>
    </lineage>
</organism>
<evidence type="ECO:0000313" key="1">
    <source>
        <dbReference type="EMBL" id="MFH4974975.1"/>
    </source>
</evidence>
<proteinExistence type="predicted"/>
<protein>
    <submittedName>
        <fullName evidence="1">Uncharacterized protein</fullName>
    </submittedName>
</protein>
<accession>A0ABD6E4R2</accession>
<dbReference type="AlphaFoldDB" id="A0ABD6E4R2"/>
<comment type="caution">
    <text evidence="1">The sequence shown here is derived from an EMBL/GenBank/DDBJ whole genome shotgun (WGS) entry which is preliminary data.</text>
</comment>
<dbReference type="EMBL" id="JBGFUD010000655">
    <property type="protein sequence ID" value="MFH4974975.1"/>
    <property type="molecule type" value="Genomic_DNA"/>
</dbReference>
<sequence length="112" mass="12810">MDRLEADLSELGVDVDPKRMKNLNAEQTRKHPIGKKIVVGKVHTLMPKRKESRILQGISNPTLRMKAEKIKRKGQKMMQQDARKGEADRAVFVKQPKHLFTGKRGVGKADRR</sequence>